<dbReference type="SMART" id="SM00409">
    <property type="entry name" value="IG"/>
    <property type="match status" value="1"/>
</dbReference>
<evidence type="ECO:0000259" key="1">
    <source>
        <dbReference type="SMART" id="SM00409"/>
    </source>
</evidence>
<dbReference type="InterPro" id="IPR003599">
    <property type="entry name" value="Ig_sub"/>
</dbReference>
<feature type="non-terminal residue" evidence="2">
    <location>
        <position position="79"/>
    </location>
</feature>
<organism evidence="2 3">
    <name type="scientific">Cirrhinus mrigala</name>
    <name type="common">Mrigala</name>
    <dbReference type="NCBI Taxonomy" id="683832"/>
    <lineage>
        <taxon>Eukaryota</taxon>
        <taxon>Metazoa</taxon>
        <taxon>Chordata</taxon>
        <taxon>Craniata</taxon>
        <taxon>Vertebrata</taxon>
        <taxon>Euteleostomi</taxon>
        <taxon>Actinopterygii</taxon>
        <taxon>Neopterygii</taxon>
        <taxon>Teleostei</taxon>
        <taxon>Ostariophysi</taxon>
        <taxon>Cypriniformes</taxon>
        <taxon>Cyprinidae</taxon>
        <taxon>Labeoninae</taxon>
        <taxon>Labeonini</taxon>
        <taxon>Cirrhinus</taxon>
    </lineage>
</organism>
<evidence type="ECO:0000313" key="2">
    <source>
        <dbReference type="EMBL" id="KAL0161519.1"/>
    </source>
</evidence>
<dbReference type="PANTHER" id="PTHR21063">
    <property type="entry name" value="LFA-3"/>
    <property type="match status" value="1"/>
</dbReference>
<name>A0ABD0NHR8_CIRMR</name>
<comment type="caution">
    <text evidence="2">The sequence shown here is derived from an EMBL/GenBank/DDBJ whole genome shotgun (WGS) entry which is preliminary data.</text>
</comment>
<dbReference type="Gene3D" id="2.60.40.2710">
    <property type="match status" value="1"/>
</dbReference>
<dbReference type="AlphaFoldDB" id="A0ABD0NHR8"/>
<protein>
    <recommendedName>
        <fullName evidence="1">Immunoglobulin domain-containing protein</fullName>
    </recommendedName>
</protein>
<dbReference type="InterPro" id="IPR036179">
    <property type="entry name" value="Ig-like_dom_sf"/>
</dbReference>
<proteinExistence type="predicted"/>
<keyword evidence="3" id="KW-1185">Reference proteome</keyword>
<feature type="non-terminal residue" evidence="2">
    <location>
        <position position="1"/>
    </location>
</feature>
<feature type="domain" description="Immunoglobulin" evidence="1">
    <location>
        <begin position="4"/>
        <end position="78"/>
    </location>
</feature>
<dbReference type="PANTHER" id="PTHR21063:SF4">
    <property type="entry name" value="CD48 ANTIGEN-RELATED"/>
    <property type="match status" value="1"/>
</dbReference>
<reference evidence="2 3" key="1">
    <citation type="submission" date="2024-05" db="EMBL/GenBank/DDBJ databases">
        <title>Genome sequencing and assembly of Indian major carp, Cirrhinus mrigala (Hamilton, 1822).</title>
        <authorList>
            <person name="Mohindra V."/>
            <person name="Chowdhury L.M."/>
            <person name="Lal K."/>
            <person name="Jena J.K."/>
        </authorList>
    </citation>
    <scope>NUCLEOTIDE SEQUENCE [LARGE SCALE GENOMIC DNA]</scope>
    <source>
        <strain evidence="2">CM1030</strain>
        <tissue evidence="2">Blood</tissue>
    </source>
</reference>
<dbReference type="EMBL" id="JAMKFB020000022">
    <property type="protein sequence ID" value="KAL0161519.1"/>
    <property type="molecule type" value="Genomic_DNA"/>
</dbReference>
<gene>
    <name evidence="2" type="ORF">M9458_045244</name>
</gene>
<sequence>DTGAKSLSVKVGDSVTLYTDVPEIQKYDAIRFRDRLQLDQQTGSLTIIKTETNHSGRYEVEISSSKHTIHKTFNVTVSG</sequence>
<accession>A0ABD0NHR8</accession>
<dbReference type="Proteomes" id="UP001529510">
    <property type="component" value="Unassembled WGS sequence"/>
</dbReference>
<dbReference type="SUPFAM" id="SSF48726">
    <property type="entry name" value="Immunoglobulin"/>
    <property type="match status" value="1"/>
</dbReference>
<evidence type="ECO:0000313" key="3">
    <source>
        <dbReference type="Proteomes" id="UP001529510"/>
    </source>
</evidence>